<feature type="transmembrane region" description="Helical" evidence="8">
    <location>
        <begin position="45"/>
        <end position="63"/>
    </location>
</feature>
<evidence type="ECO:0000313" key="10">
    <source>
        <dbReference type="Proteomes" id="UP000236161"/>
    </source>
</evidence>
<dbReference type="Proteomes" id="UP000236161">
    <property type="component" value="Unassembled WGS sequence"/>
</dbReference>
<keyword evidence="9" id="KW-0808">Transferase</keyword>
<dbReference type="InterPro" id="IPR009580">
    <property type="entry name" value="GPI_biosynthesis_protein_Pig-F"/>
</dbReference>
<dbReference type="EC" id="2.7.-.-" evidence="9"/>
<name>A0A2I0A991_9ASPA</name>
<keyword evidence="3" id="KW-0337">GPI-anchor biosynthesis</keyword>
<keyword evidence="7 8" id="KW-0472">Membrane</keyword>
<protein>
    <submittedName>
        <fullName evidence="9">Phosphatidylinositol glycan, class F</fullName>
        <ecNumber evidence="9">2.7.-.-</ecNumber>
    </submittedName>
</protein>
<dbReference type="GO" id="GO:0016740">
    <property type="term" value="F:transferase activity"/>
    <property type="evidence" value="ECO:0007669"/>
    <property type="project" value="UniProtKB-KW"/>
</dbReference>
<dbReference type="AlphaFoldDB" id="A0A2I0A991"/>
<evidence type="ECO:0000256" key="3">
    <source>
        <dbReference type="ARBA" id="ARBA00022502"/>
    </source>
</evidence>
<dbReference type="OrthoDB" id="17366at2759"/>
<dbReference type="UniPathway" id="UPA00196"/>
<gene>
    <name evidence="9" type="ORF">AXF42_Ash014038</name>
</gene>
<feature type="transmembrane region" description="Helical" evidence="8">
    <location>
        <begin position="12"/>
        <end position="33"/>
    </location>
</feature>
<evidence type="ECO:0000256" key="6">
    <source>
        <dbReference type="ARBA" id="ARBA00022989"/>
    </source>
</evidence>
<keyword evidence="10" id="KW-1185">Reference proteome</keyword>
<accession>A0A2I0A991</accession>
<evidence type="ECO:0000256" key="7">
    <source>
        <dbReference type="ARBA" id="ARBA00023136"/>
    </source>
</evidence>
<dbReference type="EMBL" id="KZ452009">
    <property type="protein sequence ID" value="PKA52101.1"/>
    <property type="molecule type" value="Genomic_DNA"/>
</dbReference>
<reference evidence="9 10" key="1">
    <citation type="journal article" date="2017" name="Nature">
        <title>The Apostasia genome and the evolution of orchids.</title>
        <authorList>
            <person name="Zhang G.Q."/>
            <person name="Liu K.W."/>
            <person name="Li Z."/>
            <person name="Lohaus R."/>
            <person name="Hsiao Y.Y."/>
            <person name="Niu S.C."/>
            <person name="Wang J.Y."/>
            <person name="Lin Y.C."/>
            <person name="Xu Q."/>
            <person name="Chen L.J."/>
            <person name="Yoshida K."/>
            <person name="Fujiwara S."/>
            <person name="Wang Z.W."/>
            <person name="Zhang Y.Q."/>
            <person name="Mitsuda N."/>
            <person name="Wang M."/>
            <person name="Liu G.H."/>
            <person name="Pecoraro L."/>
            <person name="Huang H.X."/>
            <person name="Xiao X.J."/>
            <person name="Lin M."/>
            <person name="Wu X.Y."/>
            <person name="Wu W.L."/>
            <person name="Chen Y.Y."/>
            <person name="Chang S.B."/>
            <person name="Sakamoto S."/>
            <person name="Ohme-Takagi M."/>
            <person name="Yagi M."/>
            <person name="Zeng S.J."/>
            <person name="Shen C.Y."/>
            <person name="Yeh C.M."/>
            <person name="Luo Y.B."/>
            <person name="Tsai W.C."/>
            <person name="Van de Peer Y."/>
            <person name="Liu Z.J."/>
        </authorList>
    </citation>
    <scope>NUCLEOTIDE SEQUENCE [LARGE SCALE GENOMIC DNA]</scope>
    <source>
        <strain evidence="10">cv. Shenzhen</strain>
        <tissue evidence="9">Stem</tissue>
    </source>
</reference>
<feature type="transmembrane region" description="Helical" evidence="8">
    <location>
        <begin position="113"/>
        <end position="133"/>
    </location>
</feature>
<proteinExistence type="predicted"/>
<evidence type="ECO:0000256" key="1">
    <source>
        <dbReference type="ARBA" id="ARBA00004477"/>
    </source>
</evidence>
<dbReference type="GO" id="GO:0005789">
    <property type="term" value="C:endoplasmic reticulum membrane"/>
    <property type="evidence" value="ECO:0007669"/>
    <property type="project" value="UniProtKB-SubCell"/>
</dbReference>
<dbReference type="STRING" id="1088818.A0A2I0A991"/>
<feature type="transmembrane region" description="Helical" evidence="8">
    <location>
        <begin position="75"/>
        <end position="101"/>
    </location>
</feature>
<organism evidence="9 10">
    <name type="scientific">Apostasia shenzhenica</name>
    <dbReference type="NCBI Taxonomy" id="1088818"/>
    <lineage>
        <taxon>Eukaryota</taxon>
        <taxon>Viridiplantae</taxon>
        <taxon>Streptophyta</taxon>
        <taxon>Embryophyta</taxon>
        <taxon>Tracheophyta</taxon>
        <taxon>Spermatophyta</taxon>
        <taxon>Magnoliopsida</taxon>
        <taxon>Liliopsida</taxon>
        <taxon>Asparagales</taxon>
        <taxon>Orchidaceae</taxon>
        <taxon>Apostasioideae</taxon>
        <taxon>Apostasia</taxon>
    </lineage>
</organism>
<evidence type="ECO:0000256" key="2">
    <source>
        <dbReference type="ARBA" id="ARBA00004687"/>
    </source>
</evidence>
<sequence>MGGGEIGAGKAVAVHLLCCLSLGVGDWLARLLYSWSLVTHTSETLRVLLIIHGPIVIVLYSLVRRYREHCSFVRTVGRGLLAVPAGALVNAFGAIVLGAPIGTRPEGRLDSLVSLPAYGSIIGAWVGAWPMPLDWERPWQVLMFPLLVL</sequence>
<evidence type="ECO:0000256" key="8">
    <source>
        <dbReference type="SAM" id="Phobius"/>
    </source>
</evidence>
<evidence type="ECO:0000313" key="9">
    <source>
        <dbReference type="EMBL" id="PKA52101.1"/>
    </source>
</evidence>
<dbReference type="Pfam" id="PF06699">
    <property type="entry name" value="PIG-F"/>
    <property type="match status" value="1"/>
</dbReference>
<keyword evidence="5" id="KW-0256">Endoplasmic reticulum</keyword>
<comment type="pathway">
    <text evidence="2">Glycolipid biosynthesis; glycosylphosphatidylinositol-anchor biosynthesis.</text>
</comment>
<dbReference type="GO" id="GO:0006506">
    <property type="term" value="P:GPI anchor biosynthetic process"/>
    <property type="evidence" value="ECO:0007669"/>
    <property type="project" value="UniProtKB-UniPathway"/>
</dbReference>
<comment type="subcellular location">
    <subcellularLocation>
        <location evidence="1">Endoplasmic reticulum membrane</location>
        <topology evidence="1">Multi-pass membrane protein</topology>
    </subcellularLocation>
</comment>
<evidence type="ECO:0000256" key="5">
    <source>
        <dbReference type="ARBA" id="ARBA00022824"/>
    </source>
</evidence>
<evidence type="ECO:0000256" key="4">
    <source>
        <dbReference type="ARBA" id="ARBA00022692"/>
    </source>
</evidence>
<keyword evidence="6 8" id="KW-1133">Transmembrane helix</keyword>
<keyword evidence="4 8" id="KW-0812">Transmembrane</keyword>